<reference evidence="2 3" key="1">
    <citation type="submission" date="2015-06" db="EMBL/GenBank/DDBJ databases">
        <title>Marinobacter subterrani, a genetically tractable neutrophilic iron-oxidizing strain isolated from the Soudan Iron Mine.</title>
        <authorList>
            <person name="Bonis B.M."/>
            <person name="Gralnick J.A."/>
        </authorList>
    </citation>
    <scope>NUCLEOTIDE SEQUENCE [LARGE SCALE GENOMIC DNA]</scope>
    <source>
        <strain evidence="2 3">JG233</strain>
    </source>
</reference>
<feature type="transmembrane region" description="Helical" evidence="1">
    <location>
        <begin position="21"/>
        <end position="44"/>
    </location>
</feature>
<dbReference type="PATRIC" id="fig|1658765.3.peg.4004"/>
<dbReference type="EMBL" id="LFBU01000002">
    <property type="protein sequence ID" value="KMQ73530.1"/>
    <property type="molecule type" value="Genomic_DNA"/>
</dbReference>
<keyword evidence="1" id="KW-0812">Transmembrane</keyword>
<dbReference type="Proteomes" id="UP000036102">
    <property type="component" value="Unassembled WGS sequence"/>
</dbReference>
<keyword evidence="1" id="KW-0472">Membrane</keyword>
<dbReference type="OrthoDB" id="6876592at2"/>
<dbReference type="AlphaFoldDB" id="A0A0J7LXA8"/>
<sequence>MIQQVNLYTQELRPNRERLQAGTSLVILGIGIAIVAAVAGMFGYQNAGVATQVAKLDQQNTRLEQSVAELSEAVRARQPDSSVEEALARVTETLVRRQRLLEKVESLVLSGGQSFSPQMAALARQIPDNVWLTGVTLESEPAHLTIEGRTRLAALVPLYLENLGEEAAFAGKTFDAFRLSRPEVGRWIDFRVSTRQAEESR</sequence>
<dbReference type="InterPro" id="IPR007813">
    <property type="entry name" value="PilN"/>
</dbReference>
<dbReference type="Pfam" id="PF05137">
    <property type="entry name" value="PilN"/>
    <property type="match status" value="1"/>
</dbReference>
<keyword evidence="3" id="KW-1185">Reference proteome</keyword>
<keyword evidence="1" id="KW-1133">Transmembrane helix</keyword>
<dbReference type="RefSeq" id="WP_048497762.1">
    <property type="nucleotide sequence ID" value="NZ_LFBU01000002.1"/>
</dbReference>
<dbReference type="STRING" id="1658765.Msub_20742"/>
<evidence type="ECO:0000313" key="3">
    <source>
        <dbReference type="Proteomes" id="UP000036102"/>
    </source>
</evidence>
<comment type="caution">
    <text evidence="2">The sequence shown here is derived from an EMBL/GenBank/DDBJ whole genome shotgun (WGS) entry which is preliminary data.</text>
</comment>
<evidence type="ECO:0000313" key="2">
    <source>
        <dbReference type="EMBL" id="KMQ73530.1"/>
    </source>
</evidence>
<name>A0A0J7LXA8_9GAMM</name>
<accession>A0A0J7LXA8</accession>
<gene>
    <name evidence="2" type="ORF">Msub_20742</name>
</gene>
<organism evidence="2 3">
    <name type="scientific">Marinobacter subterrani</name>
    <dbReference type="NCBI Taxonomy" id="1658765"/>
    <lineage>
        <taxon>Bacteria</taxon>
        <taxon>Pseudomonadati</taxon>
        <taxon>Pseudomonadota</taxon>
        <taxon>Gammaproteobacteria</taxon>
        <taxon>Pseudomonadales</taxon>
        <taxon>Marinobacteraceae</taxon>
        <taxon>Marinobacter</taxon>
    </lineage>
</organism>
<evidence type="ECO:0000256" key="1">
    <source>
        <dbReference type="SAM" id="Phobius"/>
    </source>
</evidence>
<proteinExistence type="predicted"/>
<protein>
    <submittedName>
        <fullName evidence="2">Tfp pilus assembly protein PilN</fullName>
    </submittedName>
</protein>